<dbReference type="Pfam" id="PF02518">
    <property type="entry name" value="HATPase_c"/>
    <property type="match status" value="1"/>
</dbReference>
<dbReference type="SUPFAM" id="SSF55874">
    <property type="entry name" value="ATPase domain of HSP90 chaperone/DNA topoisomerase II/histidine kinase"/>
    <property type="match status" value="1"/>
</dbReference>
<evidence type="ECO:0000256" key="6">
    <source>
        <dbReference type="PROSITE-ProRule" id="PRU00169"/>
    </source>
</evidence>
<evidence type="ECO:0000259" key="8">
    <source>
        <dbReference type="PROSITE" id="PS50110"/>
    </source>
</evidence>
<dbReference type="Pfam" id="PF12860">
    <property type="entry name" value="PAS_7"/>
    <property type="match status" value="1"/>
</dbReference>
<evidence type="ECO:0000259" key="7">
    <source>
        <dbReference type="PROSITE" id="PS50109"/>
    </source>
</evidence>
<dbReference type="InterPro" id="IPR005467">
    <property type="entry name" value="His_kinase_dom"/>
</dbReference>
<dbReference type="CDD" id="cd00082">
    <property type="entry name" value="HisKA"/>
    <property type="match status" value="1"/>
</dbReference>
<dbReference type="PROSITE" id="PS50110">
    <property type="entry name" value="RESPONSE_REGULATORY"/>
    <property type="match status" value="1"/>
</dbReference>
<dbReference type="PRINTS" id="PR00344">
    <property type="entry name" value="BCTRLSENSOR"/>
</dbReference>
<comment type="catalytic activity">
    <reaction evidence="1">
        <text>ATP + protein L-histidine = ADP + protein N-phospho-L-histidine.</text>
        <dbReference type="EC" id="2.7.13.3"/>
    </reaction>
</comment>
<dbReference type="EMBL" id="JADDOJ010000021">
    <property type="protein sequence ID" value="MBE7940363.1"/>
    <property type="molecule type" value="Genomic_DNA"/>
</dbReference>
<dbReference type="CDD" id="cd17546">
    <property type="entry name" value="REC_hyHK_CKI1_RcsC-like"/>
    <property type="match status" value="1"/>
</dbReference>
<dbReference type="InterPro" id="IPR003018">
    <property type="entry name" value="GAF"/>
</dbReference>
<evidence type="ECO:0000259" key="9">
    <source>
        <dbReference type="PROSITE" id="PS50113"/>
    </source>
</evidence>
<dbReference type="SUPFAM" id="SSF47384">
    <property type="entry name" value="Homodimeric domain of signal transducing histidine kinase"/>
    <property type="match status" value="1"/>
</dbReference>
<dbReference type="InterPro" id="IPR036097">
    <property type="entry name" value="HisK_dim/P_sf"/>
</dbReference>
<organism evidence="10 11">
    <name type="scientific">Ramlibacter aquaticus</name>
    <dbReference type="NCBI Taxonomy" id="2780094"/>
    <lineage>
        <taxon>Bacteria</taxon>
        <taxon>Pseudomonadati</taxon>
        <taxon>Pseudomonadota</taxon>
        <taxon>Betaproteobacteria</taxon>
        <taxon>Burkholderiales</taxon>
        <taxon>Comamonadaceae</taxon>
        <taxon>Ramlibacter</taxon>
    </lineage>
</organism>
<dbReference type="PROSITE" id="PS50113">
    <property type="entry name" value="PAC"/>
    <property type="match status" value="1"/>
</dbReference>
<evidence type="ECO:0000313" key="10">
    <source>
        <dbReference type="EMBL" id="MBE7940363.1"/>
    </source>
</evidence>
<evidence type="ECO:0000256" key="1">
    <source>
        <dbReference type="ARBA" id="ARBA00000085"/>
    </source>
</evidence>
<evidence type="ECO:0000313" key="11">
    <source>
        <dbReference type="Proteomes" id="UP000715965"/>
    </source>
</evidence>
<dbReference type="SMART" id="SM00387">
    <property type="entry name" value="HATPase_c"/>
    <property type="match status" value="1"/>
</dbReference>
<dbReference type="Pfam" id="PF00512">
    <property type="entry name" value="HisKA"/>
    <property type="match status" value="1"/>
</dbReference>
<dbReference type="EC" id="2.7.13.3" evidence="2"/>
<dbReference type="Gene3D" id="3.30.565.10">
    <property type="entry name" value="Histidine kinase-like ATPase, C-terminal domain"/>
    <property type="match status" value="1"/>
</dbReference>
<feature type="modified residue" description="4-aspartylphosphate" evidence="6">
    <location>
        <position position="737"/>
    </location>
</feature>
<dbReference type="Gene3D" id="1.10.287.130">
    <property type="match status" value="1"/>
</dbReference>
<dbReference type="CDD" id="cd16922">
    <property type="entry name" value="HATPase_EvgS-ArcB-TorS-like"/>
    <property type="match status" value="1"/>
</dbReference>
<dbReference type="InterPro" id="IPR003661">
    <property type="entry name" value="HisK_dim/P_dom"/>
</dbReference>
<dbReference type="Gene3D" id="3.30.450.40">
    <property type="match status" value="1"/>
</dbReference>
<dbReference type="PANTHER" id="PTHR43047">
    <property type="entry name" value="TWO-COMPONENT HISTIDINE PROTEIN KINASE"/>
    <property type="match status" value="1"/>
</dbReference>
<dbReference type="PROSITE" id="PS50109">
    <property type="entry name" value="HIS_KIN"/>
    <property type="match status" value="1"/>
</dbReference>
<name>A0ABR9SDC7_9BURK</name>
<dbReference type="InterPro" id="IPR001789">
    <property type="entry name" value="Sig_transdc_resp-reg_receiver"/>
</dbReference>
<dbReference type="InterPro" id="IPR004358">
    <property type="entry name" value="Sig_transdc_His_kin-like_C"/>
</dbReference>
<dbReference type="SUPFAM" id="SSF52172">
    <property type="entry name" value="CheY-like"/>
    <property type="match status" value="1"/>
</dbReference>
<comment type="caution">
    <text evidence="10">The sequence shown here is derived from an EMBL/GenBank/DDBJ whole genome shotgun (WGS) entry which is preliminary data.</text>
</comment>
<dbReference type="Pfam" id="PF13185">
    <property type="entry name" value="GAF_2"/>
    <property type="match status" value="1"/>
</dbReference>
<dbReference type="SUPFAM" id="SSF55781">
    <property type="entry name" value="GAF domain-like"/>
    <property type="match status" value="1"/>
</dbReference>
<dbReference type="Gene3D" id="3.30.450.20">
    <property type="entry name" value="PAS domain"/>
    <property type="match status" value="2"/>
</dbReference>
<dbReference type="InterPro" id="IPR036890">
    <property type="entry name" value="HATPase_C_sf"/>
</dbReference>
<dbReference type="SUPFAM" id="SSF55785">
    <property type="entry name" value="PYP-like sensor domain (PAS domain)"/>
    <property type="match status" value="1"/>
</dbReference>
<feature type="domain" description="Histidine kinase" evidence="7">
    <location>
        <begin position="448"/>
        <end position="665"/>
    </location>
</feature>
<keyword evidence="5" id="KW-0418">Kinase</keyword>
<proteinExistence type="predicted"/>
<keyword evidence="3 6" id="KW-0597">Phosphoprotein</keyword>
<dbReference type="InterPro" id="IPR035965">
    <property type="entry name" value="PAS-like_dom_sf"/>
</dbReference>
<dbReference type="Proteomes" id="UP000715965">
    <property type="component" value="Unassembled WGS sequence"/>
</dbReference>
<evidence type="ECO:0000256" key="2">
    <source>
        <dbReference type="ARBA" id="ARBA00012438"/>
    </source>
</evidence>
<dbReference type="SMART" id="SM00065">
    <property type="entry name" value="GAF"/>
    <property type="match status" value="1"/>
</dbReference>
<evidence type="ECO:0000256" key="4">
    <source>
        <dbReference type="ARBA" id="ARBA00022679"/>
    </source>
</evidence>
<dbReference type="Gene3D" id="3.40.50.2300">
    <property type="match status" value="1"/>
</dbReference>
<dbReference type="PANTHER" id="PTHR43047:SF72">
    <property type="entry name" value="OSMOSENSING HISTIDINE PROTEIN KINASE SLN1"/>
    <property type="match status" value="1"/>
</dbReference>
<sequence>MGERAEPQALESTRLRRVQALDLADRQPEPVLDGLVELMGEMAGAQYAMLTLVGEDHIWVQSALGLPAGRKFPREGNFCAFTILADAVFEVEDAAQDPRFRESACVREAPHIAHYVGAPLCMPDGERVGALCLLWDRPGRLPPAQAALLERMAARLVQVLLLRQREHEAVALAEGRTQLLQDVIQHMPAGLAVFDPQLRHELSNPLVRDYMGLPDHLLEAPDASYGTLAAHLASRGFYGPGRPEELTAERLRGATDPTRARYDRRLPDGRIVERHGAVMPDGRLVITYTDVTVARQATAELARSRGMLALALDAARMGVWEMDLATREVQASPGWPEALGLPDWRSLGDALSATRLADGRAPGRLAVPLLKGEVDRISVEHALPLADGRTVWLLTQYRVAERDASGRATRLVGTSCNIDERMQARVAREAALQAAESANRAKSEFLATMSHEIRTPIHGVIGISRMLADSPLDAQQRAWLGVLDSCAAALLGLVDDVLDVSRIEAGRLELREERVALHALLEDVAAVVGIKARERGLALEFSLSAGLPDAVRGDGQRLRQVLTNLLGNAVKFTPSGRITLQAGVVAGERLRIAVRDTGIGISPADQARLFKRFTQVEAGSTRRHGGTGLGLAISRELARLMGGDITVESEPGQGATFTLDLPLRADAPEAALAMAAGAGAAGTARGRILVVEDNAVNRMVVEGLLARAGHAQVTLAEDGAQAVTACREAAFDLVLMDCQMPVMDGYEAARELRSAGLAMPIVALTANASVEDRARCLAAGMDDYLAKPIDGQMLAERVAHWLEQAAQR</sequence>
<dbReference type="RefSeq" id="WP_193779909.1">
    <property type="nucleotide sequence ID" value="NZ_JADDOJ010000021.1"/>
</dbReference>
<feature type="domain" description="Response regulatory" evidence="8">
    <location>
        <begin position="687"/>
        <end position="802"/>
    </location>
</feature>
<accession>A0ABR9SDC7</accession>
<evidence type="ECO:0000256" key="3">
    <source>
        <dbReference type="ARBA" id="ARBA00022553"/>
    </source>
</evidence>
<dbReference type="InterPro" id="IPR011006">
    <property type="entry name" value="CheY-like_superfamily"/>
</dbReference>
<dbReference type="Pfam" id="PF00072">
    <property type="entry name" value="Response_reg"/>
    <property type="match status" value="1"/>
</dbReference>
<keyword evidence="4" id="KW-0808">Transferase</keyword>
<dbReference type="SMART" id="SM00448">
    <property type="entry name" value="REC"/>
    <property type="match status" value="1"/>
</dbReference>
<dbReference type="InterPro" id="IPR003594">
    <property type="entry name" value="HATPase_dom"/>
</dbReference>
<dbReference type="SMART" id="SM00388">
    <property type="entry name" value="HisKA"/>
    <property type="match status" value="1"/>
</dbReference>
<keyword evidence="11" id="KW-1185">Reference proteome</keyword>
<protein>
    <recommendedName>
        <fullName evidence="2">histidine kinase</fullName>
        <ecNumber evidence="2">2.7.13.3</ecNumber>
    </recommendedName>
</protein>
<evidence type="ECO:0000256" key="5">
    <source>
        <dbReference type="ARBA" id="ARBA00022777"/>
    </source>
</evidence>
<dbReference type="InterPro" id="IPR000700">
    <property type="entry name" value="PAS-assoc_C"/>
</dbReference>
<feature type="domain" description="PAC" evidence="9">
    <location>
        <begin position="377"/>
        <end position="430"/>
    </location>
</feature>
<gene>
    <name evidence="10" type="ORF">IM725_07245</name>
</gene>
<reference evidence="10 11" key="1">
    <citation type="submission" date="2020-10" db="EMBL/GenBank/DDBJ databases">
        <title>Draft genome of Ramlibacter aquaticus LMG 30558.</title>
        <authorList>
            <person name="Props R."/>
        </authorList>
    </citation>
    <scope>NUCLEOTIDE SEQUENCE [LARGE SCALE GENOMIC DNA]</scope>
    <source>
        <strain evidence="10 11">LMG 30558</strain>
    </source>
</reference>
<dbReference type="InterPro" id="IPR029016">
    <property type="entry name" value="GAF-like_dom_sf"/>
</dbReference>